<dbReference type="Ensembl" id="ENSCAFT00000106418.1">
    <property type="protein sequence ID" value="ENSCAFP00000075400.1"/>
    <property type="gene ID" value="ENSCAFG00000053573.1"/>
</dbReference>
<comment type="catalytic activity">
    <reaction evidence="11">
        <text>1-O-octadecyl-sn-glycero-3-phosphocholine + H2O = 1-O-octadecyl-sn-glycerol + phosphocholine + H(+)</text>
        <dbReference type="Rhea" id="RHEA:39923"/>
        <dbReference type="ChEBI" id="CHEBI:15377"/>
        <dbReference type="ChEBI" id="CHEBI:15378"/>
        <dbReference type="ChEBI" id="CHEBI:74001"/>
        <dbReference type="ChEBI" id="CHEBI:75216"/>
        <dbReference type="ChEBI" id="CHEBI:295975"/>
    </reaction>
    <physiologicalReaction direction="left-to-right" evidence="11">
        <dbReference type="Rhea" id="RHEA:39924"/>
    </physiologicalReaction>
</comment>
<dbReference type="PANTHER" id="PTHR16320">
    <property type="entry name" value="SPHINGOMYELINASE FAMILY MEMBER"/>
    <property type="match status" value="1"/>
</dbReference>
<feature type="region of interest" description="Disordered" evidence="13">
    <location>
        <begin position="33"/>
        <end position="192"/>
    </location>
</feature>
<keyword evidence="6" id="KW-0443">Lipid metabolism</keyword>
<dbReference type="InterPro" id="IPR005135">
    <property type="entry name" value="Endo/exonuclease/phosphatase"/>
</dbReference>
<dbReference type="Gene3D" id="3.60.10.10">
    <property type="entry name" value="Endonuclease/exonuclease/phosphatase"/>
    <property type="match status" value="1"/>
</dbReference>
<dbReference type="Proteomes" id="UP000002254">
    <property type="component" value="Chromosome 13"/>
</dbReference>
<evidence type="ECO:0000256" key="10">
    <source>
        <dbReference type="ARBA" id="ARBA00048325"/>
    </source>
</evidence>
<dbReference type="InterPro" id="IPR036691">
    <property type="entry name" value="Endo/exonu/phosph_ase_sf"/>
</dbReference>
<reference evidence="15" key="2">
    <citation type="submission" date="2025-08" db="UniProtKB">
        <authorList>
            <consortium name="Ensembl"/>
        </authorList>
    </citation>
    <scope>IDENTIFICATION</scope>
</reference>
<dbReference type="CDD" id="cd09078">
    <property type="entry name" value="nSMase"/>
    <property type="match status" value="1"/>
</dbReference>
<feature type="compositionally biased region" description="Pro residues" evidence="13">
    <location>
        <begin position="34"/>
        <end position="48"/>
    </location>
</feature>
<evidence type="ECO:0000256" key="3">
    <source>
        <dbReference type="ARBA" id="ARBA00006335"/>
    </source>
</evidence>
<comment type="catalytic activity">
    <reaction evidence="9">
        <text>1-hexadecanoyl-sn-glycero-3-phosphocholine + H2O = 1-hexadecanoyl-sn-glycerol + phosphocholine + H(+)</text>
        <dbReference type="Rhea" id="RHEA:41119"/>
        <dbReference type="ChEBI" id="CHEBI:15377"/>
        <dbReference type="ChEBI" id="CHEBI:15378"/>
        <dbReference type="ChEBI" id="CHEBI:72998"/>
        <dbReference type="ChEBI" id="CHEBI:75542"/>
        <dbReference type="ChEBI" id="CHEBI:295975"/>
    </reaction>
    <physiologicalReaction direction="left-to-right" evidence="9">
        <dbReference type="Rhea" id="RHEA:41120"/>
    </physiologicalReaction>
</comment>
<evidence type="ECO:0000256" key="4">
    <source>
        <dbReference type="ARBA" id="ARBA00012369"/>
    </source>
</evidence>
<keyword evidence="5" id="KW-0378">Hydrolase</keyword>
<evidence type="ECO:0000256" key="1">
    <source>
        <dbReference type="ARBA" id="ARBA00004760"/>
    </source>
</evidence>
<comment type="catalytic activity">
    <reaction evidence="8">
        <text>a sphingosylphosphocholine + H2O = a sphingoid base + phosphocholine + H(+)</text>
        <dbReference type="Rhea" id="RHEA:45296"/>
        <dbReference type="ChEBI" id="CHEBI:15377"/>
        <dbReference type="ChEBI" id="CHEBI:15378"/>
        <dbReference type="ChEBI" id="CHEBI:84410"/>
        <dbReference type="ChEBI" id="CHEBI:85171"/>
        <dbReference type="ChEBI" id="CHEBI:295975"/>
    </reaction>
    <physiologicalReaction direction="left-to-right" evidence="8">
        <dbReference type="Rhea" id="RHEA:45297"/>
    </physiologicalReaction>
</comment>
<keyword evidence="6" id="KW-0746">Sphingolipid metabolism</keyword>
<dbReference type="GO" id="GO:0016020">
    <property type="term" value="C:membrane"/>
    <property type="evidence" value="ECO:0007669"/>
    <property type="project" value="GOC"/>
</dbReference>
<dbReference type="Pfam" id="PF03372">
    <property type="entry name" value="Exo_endo_phos"/>
    <property type="match status" value="1"/>
</dbReference>
<dbReference type="AlphaFoldDB" id="A0A8P0PSJ5"/>
<evidence type="ECO:0000313" key="15">
    <source>
        <dbReference type="Ensembl" id="ENSCAFP00000075400.1"/>
    </source>
</evidence>
<comment type="pathway">
    <text evidence="2">Sphingolipid metabolism.</text>
</comment>
<name>A0A8P0PSJ5_CANLF</name>
<dbReference type="GO" id="GO:0006665">
    <property type="term" value="P:sphingolipid metabolic process"/>
    <property type="evidence" value="ECO:0007669"/>
    <property type="project" value="UniProtKB-KW"/>
</dbReference>
<evidence type="ECO:0000256" key="11">
    <source>
        <dbReference type="ARBA" id="ARBA00049346"/>
    </source>
</evidence>
<dbReference type="EC" id="3.1.4.12" evidence="4"/>
<comment type="pathway">
    <text evidence="1">Lipid metabolism; sphingolipid metabolism.</text>
</comment>
<dbReference type="PANTHER" id="PTHR16320:SF9">
    <property type="entry name" value="SPHINGOMYELIN PHOSPHODIESTERASE 5"/>
    <property type="match status" value="1"/>
</dbReference>
<evidence type="ECO:0000259" key="14">
    <source>
        <dbReference type="Pfam" id="PF03372"/>
    </source>
</evidence>
<evidence type="ECO:0000313" key="16">
    <source>
        <dbReference type="Proteomes" id="UP000002254"/>
    </source>
</evidence>
<comment type="catalytic activity">
    <reaction evidence="10">
        <text>an N-(acyl)-sphingosylphosphocholine + H2O = an N-acyl-sphingoid base + phosphocholine + H(+)</text>
        <dbReference type="Rhea" id="RHEA:45300"/>
        <dbReference type="ChEBI" id="CHEBI:15377"/>
        <dbReference type="ChEBI" id="CHEBI:15378"/>
        <dbReference type="ChEBI" id="CHEBI:64583"/>
        <dbReference type="ChEBI" id="CHEBI:83273"/>
        <dbReference type="ChEBI" id="CHEBI:295975"/>
    </reaction>
    <physiologicalReaction direction="left-to-right" evidence="10">
        <dbReference type="Rhea" id="RHEA:45301"/>
    </physiologicalReaction>
</comment>
<gene>
    <name evidence="15" type="primary">SMPD5</name>
</gene>
<organism evidence="15 16">
    <name type="scientific">Canis lupus familiaris</name>
    <name type="common">Dog</name>
    <name type="synonym">Canis familiaris</name>
    <dbReference type="NCBI Taxonomy" id="9615"/>
    <lineage>
        <taxon>Eukaryota</taxon>
        <taxon>Metazoa</taxon>
        <taxon>Chordata</taxon>
        <taxon>Craniata</taxon>
        <taxon>Vertebrata</taxon>
        <taxon>Euteleostomi</taxon>
        <taxon>Mammalia</taxon>
        <taxon>Eutheria</taxon>
        <taxon>Laurasiatheria</taxon>
        <taxon>Carnivora</taxon>
        <taxon>Caniformia</taxon>
        <taxon>Canidae</taxon>
        <taxon>Canis</taxon>
    </lineage>
</organism>
<evidence type="ECO:0000256" key="12">
    <source>
        <dbReference type="ARBA" id="ARBA00049371"/>
    </source>
</evidence>
<dbReference type="InterPro" id="IPR017766">
    <property type="entry name" value="Sphingomyelinase/PLipase_C"/>
</dbReference>
<accession>A0A8P0PSJ5</accession>
<evidence type="ECO:0000256" key="2">
    <source>
        <dbReference type="ARBA" id="ARBA00004991"/>
    </source>
</evidence>
<comment type="catalytic activity">
    <reaction evidence="12">
        <text>N-(hexadecanoyl)-sphing-4-enine-1-phosphocholine + H2O = N-hexadecanoylsphing-4-enine + phosphocholine + H(+)</text>
        <dbReference type="Rhea" id="RHEA:45644"/>
        <dbReference type="ChEBI" id="CHEBI:15377"/>
        <dbReference type="ChEBI" id="CHEBI:15378"/>
        <dbReference type="ChEBI" id="CHEBI:72959"/>
        <dbReference type="ChEBI" id="CHEBI:78646"/>
        <dbReference type="ChEBI" id="CHEBI:295975"/>
    </reaction>
    <physiologicalReaction direction="left-to-right" evidence="12">
        <dbReference type="Rhea" id="RHEA:45645"/>
    </physiologicalReaction>
</comment>
<evidence type="ECO:0000256" key="6">
    <source>
        <dbReference type="ARBA" id="ARBA00022919"/>
    </source>
</evidence>
<evidence type="ECO:0000256" key="13">
    <source>
        <dbReference type="SAM" id="MobiDB-lite"/>
    </source>
</evidence>
<reference evidence="15 16" key="1">
    <citation type="journal article" date="2005" name="Nature">
        <title>Genome sequence, comparative analysis and haplotype structure of the domestic dog.</title>
        <authorList>
            <consortium name="Broad Sequencing Platform"/>
            <person name="Lindblad-Toh K."/>
            <person name="Wade C.M."/>
            <person name="Mikkelsen T.S."/>
            <person name="Karlsson E.K."/>
            <person name="Jaffe D.B."/>
            <person name="Kamal M."/>
            <person name="Clamp M."/>
            <person name="Chang J.L."/>
            <person name="Kulbokas E.J. III"/>
            <person name="Zody M.C."/>
            <person name="Mauceli E."/>
            <person name="Xie X."/>
            <person name="Breen M."/>
            <person name="Wayne R.K."/>
            <person name="Ostrander E.A."/>
            <person name="Ponting C.P."/>
            <person name="Galibert F."/>
            <person name="Smith D.R."/>
            <person name="DeJong P.J."/>
            <person name="Kirkness E."/>
            <person name="Alvarez P."/>
            <person name="Biagi T."/>
            <person name="Brockman W."/>
            <person name="Butler J."/>
            <person name="Chin C.W."/>
            <person name="Cook A."/>
            <person name="Cuff J."/>
            <person name="Daly M.J."/>
            <person name="DeCaprio D."/>
            <person name="Gnerre S."/>
            <person name="Grabherr M."/>
            <person name="Kellis M."/>
            <person name="Kleber M."/>
            <person name="Bardeleben C."/>
            <person name="Goodstadt L."/>
            <person name="Heger A."/>
            <person name="Hitte C."/>
            <person name="Kim L."/>
            <person name="Koepfli K.P."/>
            <person name="Parker H.G."/>
            <person name="Pollinger J.P."/>
            <person name="Searle S.M."/>
            <person name="Sutter N.B."/>
            <person name="Thomas R."/>
            <person name="Webber C."/>
            <person name="Baldwin J."/>
            <person name="Abebe A."/>
            <person name="Abouelleil A."/>
            <person name="Aftuck L."/>
            <person name="Ait-Zahra M."/>
            <person name="Aldredge T."/>
            <person name="Allen N."/>
            <person name="An P."/>
            <person name="Anderson S."/>
            <person name="Antoine C."/>
            <person name="Arachchi H."/>
            <person name="Aslam A."/>
            <person name="Ayotte L."/>
            <person name="Bachantsang P."/>
            <person name="Barry A."/>
            <person name="Bayul T."/>
            <person name="Benamara M."/>
            <person name="Berlin A."/>
            <person name="Bessette D."/>
            <person name="Blitshteyn B."/>
            <person name="Bloom T."/>
            <person name="Blye J."/>
            <person name="Boguslavskiy L."/>
            <person name="Bonnet C."/>
            <person name="Boukhgalter B."/>
            <person name="Brown A."/>
            <person name="Cahill P."/>
            <person name="Calixte N."/>
            <person name="Camarata J."/>
            <person name="Cheshatsang Y."/>
            <person name="Chu J."/>
            <person name="Citroen M."/>
            <person name="Collymore A."/>
            <person name="Cooke P."/>
            <person name="Dawoe T."/>
            <person name="Daza R."/>
            <person name="Decktor K."/>
            <person name="DeGray S."/>
            <person name="Dhargay N."/>
            <person name="Dooley K."/>
            <person name="Dooley K."/>
            <person name="Dorje P."/>
            <person name="Dorjee K."/>
            <person name="Dorris L."/>
            <person name="Duffey N."/>
            <person name="Dupes A."/>
            <person name="Egbiremolen O."/>
            <person name="Elong R."/>
            <person name="Falk J."/>
            <person name="Farina A."/>
            <person name="Faro S."/>
            <person name="Ferguson D."/>
            <person name="Ferreira P."/>
            <person name="Fisher S."/>
            <person name="FitzGerald M."/>
            <person name="Foley K."/>
            <person name="Foley C."/>
            <person name="Franke A."/>
            <person name="Friedrich D."/>
            <person name="Gage D."/>
            <person name="Garber M."/>
            <person name="Gearin G."/>
            <person name="Giannoukos G."/>
            <person name="Goode T."/>
            <person name="Goyette A."/>
            <person name="Graham J."/>
            <person name="Grandbois E."/>
            <person name="Gyaltsen K."/>
            <person name="Hafez N."/>
            <person name="Hagopian D."/>
            <person name="Hagos B."/>
            <person name="Hall J."/>
            <person name="Healy C."/>
            <person name="Hegarty R."/>
            <person name="Honan T."/>
            <person name="Horn A."/>
            <person name="Houde N."/>
            <person name="Hughes L."/>
            <person name="Hunnicutt L."/>
            <person name="Husby M."/>
            <person name="Jester B."/>
            <person name="Jones C."/>
            <person name="Kamat A."/>
            <person name="Kanga B."/>
            <person name="Kells C."/>
            <person name="Khazanovich D."/>
            <person name="Kieu A.C."/>
            <person name="Kisner P."/>
            <person name="Kumar M."/>
            <person name="Lance K."/>
            <person name="Landers T."/>
            <person name="Lara M."/>
            <person name="Lee W."/>
            <person name="Leger J.P."/>
            <person name="Lennon N."/>
            <person name="Leuper L."/>
            <person name="LeVine S."/>
            <person name="Liu J."/>
            <person name="Liu X."/>
            <person name="Lokyitsang Y."/>
            <person name="Lokyitsang T."/>
            <person name="Lui A."/>
            <person name="Macdonald J."/>
            <person name="Major J."/>
            <person name="Marabella R."/>
            <person name="Maru K."/>
            <person name="Matthews C."/>
            <person name="McDonough S."/>
            <person name="Mehta T."/>
            <person name="Meldrim J."/>
            <person name="Melnikov A."/>
            <person name="Meneus L."/>
            <person name="Mihalev A."/>
            <person name="Mihova T."/>
            <person name="Miller K."/>
            <person name="Mittelman R."/>
            <person name="Mlenga V."/>
            <person name="Mulrain L."/>
            <person name="Munson G."/>
            <person name="Navidi A."/>
            <person name="Naylor J."/>
            <person name="Nguyen T."/>
            <person name="Nguyen N."/>
            <person name="Nguyen C."/>
            <person name="Nguyen T."/>
            <person name="Nicol R."/>
            <person name="Norbu N."/>
            <person name="Norbu C."/>
            <person name="Novod N."/>
            <person name="Nyima T."/>
            <person name="Olandt P."/>
            <person name="O'Neill B."/>
            <person name="O'Neill K."/>
            <person name="Osman S."/>
            <person name="Oyono L."/>
            <person name="Patti C."/>
            <person name="Perrin D."/>
            <person name="Phunkhang P."/>
            <person name="Pierre F."/>
            <person name="Priest M."/>
            <person name="Rachupka A."/>
            <person name="Raghuraman S."/>
            <person name="Rameau R."/>
            <person name="Ray V."/>
            <person name="Raymond C."/>
            <person name="Rege F."/>
            <person name="Rise C."/>
            <person name="Rogers J."/>
            <person name="Rogov P."/>
            <person name="Sahalie J."/>
            <person name="Settipalli S."/>
            <person name="Sharpe T."/>
            <person name="Shea T."/>
            <person name="Sheehan M."/>
            <person name="Sherpa N."/>
            <person name="Shi J."/>
            <person name="Shih D."/>
            <person name="Sloan J."/>
            <person name="Smith C."/>
            <person name="Sparrow T."/>
            <person name="Stalker J."/>
            <person name="Stange-Thomann N."/>
            <person name="Stavropoulos S."/>
            <person name="Stone C."/>
            <person name="Stone S."/>
            <person name="Sykes S."/>
            <person name="Tchuinga P."/>
            <person name="Tenzing P."/>
            <person name="Tesfaye S."/>
            <person name="Thoulutsang D."/>
            <person name="Thoulutsang Y."/>
            <person name="Topham K."/>
            <person name="Topping I."/>
            <person name="Tsamla T."/>
            <person name="Vassiliev H."/>
            <person name="Venkataraman V."/>
            <person name="Vo A."/>
            <person name="Wangchuk T."/>
            <person name="Wangdi T."/>
            <person name="Weiand M."/>
            <person name="Wilkinson J."/>
            <person name="Wilson A."/>
            <person name="Yadav S."/>
            <person name="Yang S."/>
            <person name="Yang X."/>
            <person name="Young G."/>
            <person name="Yu Q."/>
            <person name="Zainoun J."/>
            <person name="Zembek L."/>
            <person name="Zimmer A."/>
            <person name="Lander E.S."/>
        </authorList>
    </citation>
    <scope>NUCLEOTIDE SEQUENCE [LARGE SCALE GENOMIC DNA]</scope>
    <source>
        <strain evidence="15">Boxer</strain>
    </source>
</reference>
<feature type="domain" description="Endonuclease/exonuclease/phosphatase" evidence="14">
    <location>
        <begin position="364"/>
        <end position="621"/>
    </location>
</feature>
<proteinExistence type="inferred from homology"/>
<feature type="compositionally biased region" description="Basic and acidic residues" evidence="13">
    <location>
        <begin position="76"/>
        <end position="98"/>
    </location>
</feature>
<feature type="compositionally biased region" description="Low complexity" evidence="13">
    <location>
        <begin position="118"/>
        <end position="129"/>
    </location>
</feature>
<comment type="catalytic activity">
    <reaction evidence="7">
        <text>a sphingomyelin + H2O = phosphocholine + an N-acylsphing-4-enine + H(+)</text>
        <dbReference type="Rhea" id="RHEA:19253"/>
        <dbReference type="ChEBI" id="CHEBI:15377"/>
        <dbReference type="ChEBI" id="CHEBI:15378"/>
        <dbReference type="ChEBI" id="CHEBI:17636"/>
        <dbReference type="ChEBI" id="CHEBI:52639"/>
        <dbReference type="ChEBI" id="CHEBI:295975"/>
        <dbReference type="EC" id="3.1.4.12"/>
    </reaction>
    <physiologicalReaction direction="left-to-right" evidence="7">
        <dbReference type="Rhea" id="RHEA:19254"/>
    </physiologicalReaction>
</comment>
<protein>
    <recommendedName>
        <fullName evidence="4">sphingomyelin phosphodiesterase</fullName>
        <ecNumber evidence="4">3.1.4.12</ecNumber>
    </recommendedName>
</protein>
<sequence length="655" mass="70442">MALCLLGMSPNPMPPAACFTPLGRVAHSWMARGPPAPRRLPGGPPSTPPLHAETQAPRQLGHLRRRTWPLTLPPTRPREGARRAGRGEEDPRRGRDARGSFAFPFVPCNDESARGRGARLPGAGFARARVPTGRRSFPAPRTGRATQPRPETPCGSRGRRGIASRAGSSGGAARGQEAPRAMQSAPAWPPPPASLRPSAFPHPALHALHRLARALLFPAYWALDRLLGCCAPGARPSGLAGLRAAAGAAAALLLLLLAGLPLALPALPLWLLLQAWRRPFCYAPPPPCWAPPAPWRPPAQPVRRFGFLSANVCLLPDGLARFSNLSHSQRRAEEVGALLLAALRPSRYGTTGCGPPGPGAPAGALTAALPAGLDFVCLQEVFDPRAAHRLVSRLAPSLGPVLYDVGSLGLQRGPHLKLLGSGLLLASRYPLLRAAFRSFPHARREDALASKGLLSAQAQVGILDGRRVVGFLHCTHLHAPSEDGPLRCKQLTLLLDWIERFEAESRQSGEAVAFSVLLGDLNFDNCSLDHAQEQEHQLFDHFRDPCRLGTRREQPWALGTILNTSTLHHTVVCSPEMLRRALEQEKGRHRYLAGPARGGPRPKPWRGRRLDYVLYRGVAGAPLSPDVEQVTFSTALAGLTDHLAVGLQLRVSALP</sequence>
<evidence type="ECO:0000256" key="7">
    <source>
        <dbReference type="ARBA" id="ARBA00047268"/>
    </source>
</evidence>
<dbReference type="SUPFAM" id="SSF56219">
    <property type="entry name" value="DNase I-like"/>
    <property type="match status" value="1"/>
</dbReference>
<evidence type="ECO:0000256" key="5">
    <source>
        <dbReference type="ARBA" id="ARBA00022801"/>
    </source>
</evidence>
<evidence type="ECO:0000256" key="8">
    <source>
        <dbReference type="ARBA" id="ARBA00047675"/>
    </source>
</evidence>
<dbReference type="InterPro" id="IPR038772">
    <property type="entry name" value="Sph/SMPD2-like"/>
</dbReference>
<dbReference type="GO" id="GO:0005576">
    <property type="term" value="C:extracellular region"/>
    <property type="evidence" value="ECO:0007669"/>
    <property type="project" value="InterPro"/>
</dbReference>
<evidence type="ECO:0000256" key="9">
    <source>
        <dbReference type="ARBA" id="ARBA00048209"/>
    </source>
</evidence>
<dbReference type="GO" id="GO:0004767">
    <property type="term" value="F:sphingomyelin phosphodiesterase activity"/>
    <property type="evidence" value="ECO:0007669"/>
    <property type="project" value="UniProtKB-EC"/>
</dbReference>
<comment type="similarity">
    <text evidence="3">Belongs to the neutral sphingomyelinase family.</text>
</comment>